<evidence type="ECO:0000313" key="8">
    <source>
        <dbReference type="EMBL" id="GBR75582.1"/>
    </source>
</evidence>
<gene>
    <name evidence="8" type="primary">yugH</name>
    <name evidence="8" type="ORF">NO2_0242</name>
</gene>
<comment type="similarity">
    <text evidence="2 6">Belongs to the class-I pyridoxal-phosphate-dependent aminotransferase family.</text>
</comment>
<dbReference type="InterPro" id="IPR050596">
    <property type="entry name" value="AspAT/PAT-like"/>
</dbReference>
<evidence type="ECO:0000256" key="6">
    <source>
        <dbReference type="RuleBase" id="RU000481"/>
    </source>
</evidence>
<dbReference type="AlphaFoldDB" id="A0A388TG05"/>
<dbReference type="PANTHER" id="PTHR46383:SF3">
    <property type="entry name" value="ASPARTATE AMINOTRANSFERASE-RELATED"/>
    <property type="match status" value="1"/>
</dbReference>
<evidence type="ECO:0000256" key="2">
    <source>
        <dbReference type="ARBA" id="ARBA00007441"/>
    </source>
</evidence>
<dbReference type="InterPro" id="IPR015424">
    <property type="entry name" value="PyrdxlP-dep_Trfase"/>
</dbReference>
<dbReference type="Gene3D" id="3.40.640.10">
    <property type="entry name" value="Type I PLP-dependent aspartate aminotransferase-like (Major domain)"/>
    <property type="match status" value="1"/>
</dbReference>
<dbReference type="InterPro" id="IPR015421">
    <property type="entry name" value="PyrdxlP-dep_Trfase_major"/>
</dbReference>
<dbReference type="EMBL" id="BGZO01000004">
    <property type="protein sequence ID" value="GBR75582.1"/>
    <property type="molecule type" value="Genomic_DNA"/>
</dbReference>
<dbReference type="PROSITE" id="PS00105">
    <property type="entry name" value="AA_TRANSFER_CLASS_1"/>
    <property type="match status" value="1"/>
</dbReference>
<dbReference type="InterPro" id="IPR015422">
    <property type="entry name" value="PyrdxlP-dep_Trfase_small"/>
</dbReference>
<keyword evidence="9" id="KW-1185">Reference proteome</keyword>
<dbReference type="GO" id="GO:0008483">
    <property type="term" value="F:transaminase activity"/>
    <property type="evidence" value="ECO:0007669"/>
    <property type="project" value="UniProtKB-KW"/>
</dbReference>
<evidence type="ECO:0000256" key="5">
    <source>
        <dbReference type="ARBA" id="ARBA00022898"/>
    </source>
</evidence>
<proteinExistence type="inferred from homology"/>
<comment type="cofactor">
    <cofactor evidence="1 6">
        <name>pyridoxal 5'-phosphate</name>
        <dbReference type="ChEBI" id="CHEBI:597326"/>
    </cofactor>
</comment>
<organism evidence="8 9">
    <name type="scientific">Candidatus Termititenax persephonae</name>
    <dbReference type="NCBI Taxonomy" id="2218525"/>
    <lineage>
        <taxon>Bacteria</taxon>
        <taxon>Bacillati</taxon>
        <taxon>Candidatus Margulisiibacteriota</taxon>
        <taxon>Candidatus Termititenacia</taxon>
        <taxon>Candidatus Termititenacales</taxon>
        <taxon>Candidatus Termititenacaceae</taxon>
        <taxon>Candidatus Termititenax</taxon>
    </lineage>
</organism>
<keyword evidence="5" id="KW-0663">Pyridoxal phosphate</keyword>
<dbReference type="CDD" id="cd00609">
    <property type="entry name" value="AAT_like"/>
    <property type="match status" value="1"/>
</dbReference>
<keyword evidence="4 6" id="KW-0808">Transferase</keyword>
<dbReference type="PANTHER" id="PTHR46383">
    <property type="entry name" value="ASPARTATE AMINOTRANSFERASE"/>
    <property type="match status" value="1"/>
</dbReference>
<evidence type="ECO:0000259" key="7">
    <source>
        <dbReference type="Pfam" id="PF00155"/>
    </source>
</evidence>
<evidence type="ECO:0000313" key="9">
    <source>
        <dbReference type="Proteomes" id="UP000275925"/>
    </source>
</evidence>
<dbReference type="SUPFAM" id="SSF53383">
    <property type="entry name" value="PLP-dependent transferases"/>
    <property type="match status" value="1"/>
</dbReference>
<accession>A0A388TG05</accession>
<sequence>MDMQYSRLVEQIPPSGIRRFFDLLSGQKDIISLGVGEPDFVTPWSIREEAFAALDKGLTSYTANRGLPELRREIAKYLAKYKLRYDPETEILITIGVSEAVDIALRALLNPGDEVIVASPCYVSYQPLVMLAGGQPITLDTSKTKFIPTAGAIAKLITPRTKALFICSPNNPTGTTIPEAELRKIAALVRRHKIFVLSDEVYAEITYSGQHSSIGSLPGLQDQTIVLNGFSKAFAMTGWRVGYVCCPAPLLEQILKLHQYCAICAPIMSQYGALEALRHCQDEAVKMRRSYLQRRNFMLYALAEIGLPVVKPTGSFYVFVDIRRTGLTSEEFALRLLEQEKVAVVPGDAFGAGGEGFVRCCYATELVLLKEALRRIKKFHKNLSVL</sequence>
<dbReference type="Proteomes" id="UP000275925">
    <property type="component" value="Unassembled WGS sequence"/>
</dbReference>
<dbReference type="InterPro" id="IPR004838">
    <property type="entry name" value="NHTrfase_class1_PyrdxlP-BS"/>
</dbReference>
<comment type="caution">
    <text evidence="8">The sequence shown here is derived from an EMBL/GenBank/DDBJ whole genome shotgun (WGS) entry which is preliminary data.</text>
</comment>
<dbReference type="GO" id="GO:0030170">
    <property type="term" value="F:pyridoxal phosphate binding"/>
    <property type="evidence" value="ECO:0007669"/>
    <property type="project" value="InterPro"/>
</dbReference>
<dbReference type="InterPro" id="IPR004839">
    <property type="entry name" value="Aminotransferase_I/II_large"/>
</dbReference>
<reference evidence="8 9" key="1">
    <citation type="journal article" date="2019" name="ISME J.">
        <title>Genome analyses of uncultured TG2/ZB3 bacteria in 'Margulisbacteria' specifically attached to ectosymbiotic spirochetes of protists in the termite gut.</title>
        <authorList>
            <person name="Utami Y.D."/>
            <person name="Kuwahara H."/>
            <person name="Igai K."/>
            <person name="Murakami T."/>
            <person name="Sugaya K."/>
            <person name="Morikawa T."/>
            <person name="Nagura Y."/>
            <person name="Yuki M."/>
            <person name="Deevong P."/>
            <person name="Inoue T."/>
            <person name="Kihara K."/>
            <person name="Lo N."/>
            <person name="Yamada A."/>
            <person name="Ohkuma M."/>
            <person name="Hongoh Y."/>
        </authorList>
    </citation>
    <scope>NUCLEOTIDE SEQUENCE [LARGE SCALE GENOMIC DNA]</scope>
    <source>
        <strain evidence="8">NkOx7-02</strain>
    </source>
</reference>
<dbReference type="Gene3D" id="3.90.1150.10">
    <property type="entry name" value="Aspartate Aminotransferase, domain 1"/>
    <property type="match status" value="1"/>
</dbReference>
<evidence type="ECO:0000256" key="4">
    <source>
        <dbReference type="ARBA" id="ARBA00022679"/>
    </source>
</evidence>
<dbReference type="FunFam" id="3.40.640.10:FF:000033">
    <property type="entry name" value="Aspartate aminotransferase"/>
    <property type="match status" value="1"/>
</dbReference>
<evidence type="ECO:0000256" key="1">
    <source>
        <dbReference type="ARBA" id="ARBA00001933"/>
    </source>
</evidence>
<feature type="domain" description="Aminotransferase class I/classII large" evidence="7">
    <location>
        <begin position="28"/>
        <end position="376"/>
    </location>
</feature>
<dbReference type="Pfam" id="PF00155">
    <property type="entry name" value="Aminotran_1_2"/>
    <property type="match status" value="1"/>
</dbReference>
<dbReference type="EC" id="2.6.1.-" evidence="6"/>
<protein>
    <recommendedName>
        <fullName evidence="6">Aminotransferase</fullName>
        <ecNumber evidence="6">2.6.1.-</ecNumber>
    </recommendedName>
</protein>
<name>A0A388TG05_9BACT</name>
<dbReference type="GO" id="GO:0006520">
    <property type="term" value="P:amino acid metabolic process"/>
    <property type="evidence" value="ECO:0007669"/>
    <property type="project" value="InterPro"/>
</dbReference>
<keyword evidence="3 6" id="KW-0032">Aminotransferase</keyword>
<evidence type="ECO:0000256" key="3">
    <source>
        <dbReference type="ARBA" id="ARBA00022576"/>
    </source>
</evidence>